<dbReference type="InterPro" id="IPR008962">
    <property type="entry name" value="PapD-like_sf"/>
</dbReference>
<gene>
    <name evidence="2" type="ORF">GPLA_4614</name>
</gene>
<dbReference type="Gene3D" id="2.60.40.10">
    <property type="entry name" value="Immunoglobulins"/>
    <property type="match status" value="1"/>
</dbReference>
<feature type="signal peptide" evidence="1">
    <location>
        <begin position="1"/>
        <end position="23"/>
    </location>
</feature>
<keyword evidence="3" id="KW-1185">Reference proteome</keyword>
<protein>
    <recommendedName>
        <fullName evidence="4">Pili assembly chaperone N-terminal domain-containing protein</fullName>
    </recommendedName>
</protein>
<dbReference type="Proteomes" id="UP000006322">
    <property type="component" value="Unassembled WGS sequence"/>
</dbReference>
<dbReference type="EMBL" id="BAER01000138">
    <property type="protein sequence ID" value="GAC35488.1"/>
    <property type="molecule type" value="Genomic_DNA"/>
</dbReference>
<dbReference type="OrthoDB" id="6658153at2"/>
<dbReference type="STRING" id="1129793.GPLA_4614"/>
<comment type="caution">
    <text evidence="2">The sequence shown here is derived from an EMBL/GenBank/DDBJ whole genome shotgun (WGS) entry which is preliminary data.</text>
</comment>
<dbReference type="RefSeq" id="WP_007107250.1">
    <property type="nucleotide sequence ID" value="NZ_BAER01000138.1"/>
</dbReference>
<accession>K7A3L3</accession>
<keyword evidence="1" id="KW-0732">Signal</keyword>
<dbReference type="AlphaFoldDB" id="K7A3L3"/>
<organism evidence="2 3">
    <name type="scientific">Paraglaciecola polaris LMG 21857</name>
    <dbReference type="NCBI Taxonomy" id="1129793"/>
    <lineage>
        <taxon>Bacteria</taxon>
        <taxon>Pseudomonadati</taxon>
        <taxon>Pseudomonadota</taxon>
        <taxon>Gammaproteobacteria</taxon>
        <taxon>Alteromonadales</taxon>
        <taxon>Alteromonadaceae</taxon>
        <taxon>Paraglaciecola</taxon>
    </lineage>
</organism>
<proteinExistence type="predicted"/>
<dbReference type="SUPFAM" id="SSF49354">
    <property type="entry name" value="PapD-like"/>
    <property type="match status" value="1"/>
</dbReference>
<sequence length="275" mass="30926">MKIRFFAHVLTFLLFITSTVVNANLLVSPTYVSFDLRERSKEIVLVNTSNSVQTYRMEWQQKRALSHGGYEAVQDESGFPVASNMLRYSPRQVTLQPNERQVVKLALRKPKGLAAGEYRSHLTLRSLPSQEEKISKQTGFAIDLKLRMSYSLPVVVRQGENDLEINAESVKFMFDPQSAKGTISVNFNRSGSYSSYGDITAYWLPHGSADEPIVVARLSGYSVYTELEKAVANLIWVGAPFEPTRGVLSIVYEGQGRYKGRVLTTKSFKITPSIR</sequence>
<evidence type="ECO:0000256" key="1">
    <source>
        <dbReference type="SAM" id="SignalP"/>
    </source>
</evidence>
<reference evidence="3" key="1">
    <citation type="journal article" date="2014" name="Environ. Microbiol.">
        <title>Comparative genomics of the marine bacterial genus Glaciecola reveals the high degree of genomic diversity and genomic characteristic for cold adaptation.</title>
        <authorList>
            <person name="Qin Q.L."/>
            <person name="Xie B.B."/>
            <person name="Yu Y."/>
            <person name="Shu Y.L."/>
            <person name="Rong J.C."/>
            <person name="Zhang Y.J."/>
            <person name="Zhao D.L."/>
            <person name="Chen X.L."/>
            <person name="Zhang X.Y."/>
            <person name="Chen B."/>
            <person name="Zhou B.C."/>
            <person name="Zhang Y.Z."/>
        </authorList>
    </citation>
    <scope>NUCLEOTIDE SEQUENCE [LARGE SCALE GENOMIC DNA]</scope>
    <source>
        <strain evidence="3">LMG 21857</strain>
    </source>
</reference>
<dbReference type="InterPro" id="IPR013783">
    <property type="entry name" value="Ig-like_fold"/>
</dbReference>
<evidence type="ECO:0000313" key="2">
    <source>
        <dbReference type="EMBL" id="GAC35488.1"/>
    </source>
</evidence>
<name>K7A3L3_9ALTE</name>
<evidence type="ECO:0000313" key="3">
    <source>
        <dbReference type="Proteomes" id="UP000006322"/>
    </source>
</evidence>
<feature type="chain" id="PRO_5003898866" description="Pili assembly chaperone N-terminal domain-containing protein" evidence="1">
    <location>
        <begin position="24"/>
        <end position="275"/>
    </location>
</feature>
<evidence type="ECO:0008006" key="4">
    <source>
        <dbReference type="Google" id="ProtNLM"/>
    </source>
</evidence>